<keyword evidence="3" id="KW-1185">Reference proteome</keyword>
<gene>
    <name evidence="2" type="ORF">OY187_31310</name>
</gene>
<evidence type="ECO:0000313" key="3">
    <source>
        <dbReference type="Proteomes" id="UP001084650"/>
    </source>
</evidence>
<dbReference type="RefSeq" id="WP_013470264.1">
    <property type="nucleotide sequence ID" value="NZ_JAPQYE010000038.1"/>
</dbReference>
<feature type="transmembrane region" description="Helical" evidence="1">
    <location>
        <begin position="198"/>
        <end position="221"/>
    </location>
</feature>
<feature type="transmembrane region" description="Helical" evidence="1">
    <location>
        <begin position="43"/>
        <end position="68"/>
    </location>
</feature>
<name>A0ABT4HR37_MYCIR</name>
<evidence type="ECO:0000313" key="2">
    <source>
        <dbReference type="EMBL" id="MCZ0732544.1"/>
    </source>
</evidence>
<feature type="transmembrane region" description="Helical" evidence="1">
    <location>
        <begin position="158"/>
        <end position="178"/>
    </location>
</feature>
<dbReference type="InterPro" id="IPR021315">
    <property type="entry name" value="Gap/Sap"/>
</dbReference>
<reference evidence="2" key="1">
    <citation type="submission" date="2022-12" db="EMBL/GenBank/DDBJ databases">
        <title>Whole genome sequence of Mycolicibacterium iranicum strain SBH312.</title>
        <authorList>
            <person name="Jani J."/>
            <person name="Arifin Mustapha Z."/>
            <person name="Ahmed K."/>
            <person name="Kai Ling C."/>
        </authorList>
    </citation>
    <scope>NUCLEOTIDE SEQUENCE</scope>
    <source>
        <strain evidence="2">SBH312</strain>
    </source>
</reference>
<keyword evidence="1" id="KW-0472">Membrane</keyword>
<dbReference type="Pfam" id="PF11139">
    <property type="entry name" value="SfLAP"/>
    <property type="match status" value="1"/>
</dbReference>
<keyword evidence="1" id="KW-1133">Transmembrane helix</keyword>
<protein>
    <submittedName>
        <fullName evidence="2">GAP family protein</fullName>
    </submittedName>
</protein>
<keyword evidence="1" id="KW-0812">Transmembrane</keyword>
<feature type="transmembrane region" description="Helical" evidence="1">
    <location>
        <begin position="120"/>
        <end position="146"/>
    </location>
</feature>
<proteinExistence type="predicted"/>
<organism evidence="2 3">
    <name type="scientific">Mycolicibacterium iranicum</name>
    <name type="common">Mycobacterium iranicum</name>
    <dbReference type="NCBI Taxonomy" id="912594"/>
    <lineage>
        <taxon>Bacteria</taxon>
        <taxon>Bacillati</taxon>
        <taxon>Actinomycetota</taxon>
        <taxon>Actinomycetes</taxon>
        <taxon>Mycobacteriales</taxon>
        <taxon>Mycobacteriaceae</taxon>
        <taxon>Mycolicibacterium</taxon>
    </lineage>
</organism>
<dbReference type="EMBL" id="JAPQYE010000038">
    <property type="protein sequence ID" value="MCZ0732544.1"/>
    <property type="molecule type" value="Genomic_DNA"/>
</dbReference>
<sequence length="227" mass="23964">MTGLLLALTGLAILDSLSVLNIGVVSAVVYGSRLNRQSALPGGLSFIAGVFTVTSIFGLCTVLGLGFLTDLTNFELTPTVRYWGELLIGLALIALAYFPLVSQTPAPGWAMAAMRQRPWLLGFVGIAVGLGQAPTAVPYLAGLAMIAARQPLPPAWPAIVIAYCAIALLPCVAVLALSTVRSKQADRAQRWLVRSLTLYGPIGVRILFLAAGVILVADALVHRSAWW</sequence>
<evidence type="ECO:0000256" key="1">
    <source>
        <dbReference type="SAM" id="Phobius"/>
    </source>
</evidence>
<feature type="transmembrane region" description="Helical" evidence="1">
    <location>
        <begin position="80"/>
        <end position="100"/>
    </location>
</feature>
<accession>A0ABT4HR37</accession>
<comment type="caution">
    <text evidence="2">The sequence shown here is derived from an EMBL/GenBank/DDBJ whole genome shotgun (WGS) entry which is preliminary data.</text>
</comment>
<dbReference type="Proteomes" id="UP001084650">
    <property type="component" value="Unassembled WGS sequence"/>
</dbReference>